<protein>
    <submittedName>
        <fullName evidence="1">Alpha-D-glucose-1-phosphate phosphatase YihX</fullName>
        <ecNumber evidence="1">3.1.3.-</ecNumber>
    </submittedName>
</protein>
<keyword evidence="2" id="KW-1185">Reference proteome</keyword>
<dbReference type="EC" id="3.1.3.-" evidence="1"/>
<dbReference type="InterPro" id="IPR023214">
    <property type="entry name" value="HAD_sf"/>
</dbReference>
<name>A0A1Y5SX07_9RHOB</name>
<dbReference type="InterPro" id="IPR023198">
    <property type="entry name" value="PGP-like_dom2"/>
</dbReference>
<dbReference type="RefSeq" id="WP_085869066.1">
    <property type="nucleotide sequence ID" value="NZ_FWFQ01000017.1"/>
</dbReference>
<reference evidence="1 2" key="1">
    <citation type="submission" date="2017-03" db="EMBL/GenBank/DDBJ databases">
        <authorList>
            <person name="Afonso C.L."/>
            <person name="Miller P.J."/>
            <person name="Scott M.A."/>
            <person name="Spackman E."/>
            <person name="Goraichik I."/>
            <person name="Dimitrov K.M."/>
            <person name="Suarez D.L."/>
            <person name="Swayne D.E."/>
        </authorList>
    </citation>
    <scope>NUCLEOTIDE SEQUENCE [LARGE SCALE GENOMIC DNA]</scope>
    <source>
        <strain evidence="1 2">CECT 7680</strain>
    </source>
</reference>
<dbReference type="InterPro" id="IPR036412">
    <property type="entry name" value="HAD-like_sf"/>
</dbReference>
<dbReference type="CDD" id="cd02603">
    <property type="entry name" value="HAD_sEH-N_like"/>
    <property type="match status" value="1"/>
</dbReference>
<dbReference type="OrthoDB" id="9807742at2"/>
<dbReference type="Proteomes" id="UP000193409">
    <property type="component" value="Unassembled WGS sequence"/>
</dbReference>
<sequence>MPKPEAVVFDIGNVLIEWQPERHYDSVIGEARRKEMFAAVDLHAMNDRVDLGENFHDTVMACAEAYPEFAAEIRLWHDDWLRMASPAIPRSVALLRALRKAGVPVFALSNFGVETFALAEVEYPFLKEFDRRYISGHMRMAKPAPEIYAALEADSGIAPEALLFADDRADNIAAAKARGWQTHLFTGPEAWARALVEAGLLSETEAGL</sequence>
<dbReference type="EMBL" id="FWFQ01000017">
    <property type="protein sequence ID" value="SLN48823.1"/>
    <property type="molecule type" value="Genomic_DNA"/>
</dbReference>
<proteinExistence type="predicted"/>
<dbReference type="SFLD" id="SFLDS00003">
    <property type="entry name" value="Haloacid_Dehalogenase"/>
    <property type="match status" value="1"/>
</dbReference>
<dbReference type="PANTHER" id="PTHR43611:SF3">
    <property type="entry name" value="FLAVIN MONONUCLEOTIDE HYDROLASE 1, CHLOROPLATIC"/>
    <property type="match status" value="1"/>
</dbReference>
<dbReference type="GO" id="GO:0016787">
    <property type="term" value="F:hydrolase activity"/>
    <property type="evidence" value="ECO:0007669"/>
    <property type="project" value="UniProtKB-KW"/>
</dbReference>
<dbReference type="Gene3D" id="3.40.50.1000">
    <property type="entry name" value="HAD superfamily/HAD-like"/>
    <property type="match status" value="1"/>
</dbReference>
<dbReference type="Gene3D" id="1.10.150.240">
    <property type="entry name" value="Putative phosphatase, domain 2"/>
    <property type="match status" value="1"/>
</dbReference>
<evidence type="ECO:0000313" key="1">
    <source>
        <dbReference type="EMBL" id="SLN48823.1"/>
    </source>
</evidence>
<gene>
    <name evidence="1" type="primary">yihX</name>
    <name evidence="1" type="ORF">PSA7680_02526</name>
</gene>
<dbReference type="Pfam" id="PF00702">
    <property type="entry name" value="Hydrolase"/>
    <property type="match status" value="1"/>
</dbReference>
<dbReference type="AlphaFoldDB" id="A0A1Y5SX07"/>
<dbReference type="InterPro" id="IPR006439">
    <property type="entry name" value="HAD-SF_hydro_IA"/>
</dbReference>
<dbReference type="SFLD" id="SFLDG01129">
    <property type="entry name" value="C1.5:_HAD__Beta-PGM__Phosphata"/>
    <property type="match status" value="1"/>
</dbReference>
<dbReference type="NCBIfam" id="TIGR01509">
    <property type="entry name" value="HAD-SF-IA-v3"/>
    <property type="match status" value="1"/>
</dbReference>
<evidence type="ECO:0000313" key="2">
    <source>
        <dbReference type="Proteomes" id="UP000193409"/>
    </source>
</evidence>
<keyword evidence="1" id="KW-0378">Hydrolase</keyword>
<accession>A0A1Y5SX07</accession>
<dbReference type="SUPFAM" id="SSF56784">
    <property type="entry name" value="HAD-like"/>
    <property type="match status" value="1"/>
</dbReference>
<organism evidence="1 2">
    <name type="scientific">Pseudoruegeria aquimaris</name>
    <dbReference type="NCBI Taxonomy" id="393663"/>
    <lineage>
        <taxon>Bacteria</taxon>
        <taxon>Pseudomonadati</taxon>
        <taxon>Pseudomonadota</taxon>
        <taxon>Alphaproteobacteria</taxon>
        <taxon>Rhodobacterales</taxon>
        <taxon>Roseobacteraceae</taxon>
        <taxon>Pseudoruegeria</taxon>
    </lineage>
</organism>
<dbReference type="PANTHER" id="PTHR43611">
    <property type="entry name" value="ALPHA-D-GLUCOSE 1-PHOSPHATE PHOSPHATASE"/>
    <property type="match status" value="1"/>
</dbReference>